<dbReference type="GO" id="GO:0003676">
    <property type="term" value="F:nucleic acid binding"/>
    <property type="evidence" value="ECO:0007669"/>
    <property type="project" value="InterPro"/>
</dbReference>
<feature type="compositionally biased region" description="Basic and acidic residues" evidence="2">
    <location>
        <begin position="25"/>
        <end position="37"/>
    </location>
</feature>
<dbReference type="GO" id="GO:0008270">
    <property type="term" value="F:zinc ion binding"/>
    <property type="evidence" value="ECO:0007669"/>
    <property type="project" value="UniProtKB-KW"/>
</dbReference>
<protein>
    <recommendedName>
        <fullName evidence="3">CCHC-type domain-containing protein</fullName>
    </recommendedName>
</protein>
<feature type="region of interest" description="Disordered" evidence="2">
    <location>
        <begin position="560"/>
        <end position="594"/>
    </location>
</feature>
<dbReference type="PROSITE" id="PS50158">
    <property type="entry name" value="ZF_CCHC"/>
    <property type="match status" value="1"/>
</dbReference>
<reference evidence="4" key="1">
    <citation type="submission" date="2021-11" db="EMBL/GenBank/DDBJ databases">
        <authorList>
            <person name="Schell T."/>
        </authorList>
    </citation>
    <scope>NUCLEOTIDE SEQUENCE</scope>
    <source>
        <strain evidence="4">M5</strain>
    </source>
</reference>
<dbReference type="PANTHER" id="PTHR33194">
    <property type="entry name" value="ZINC KNUCKLE DOMAINCONTAINING PROTEIN"/>
    <property type="match status" value="1"/>
</dbReference>
<comment type="caution">
    <text evidence="4">The sequence shown here is derived from an EMBL/GenBank/DDBJ whole genome shotgun (WGS) entry which is preliminary data.</text>
</comment>
<feature type="compositionally biased region" description="Polar residues" evidence="2">
    <location>
        <begin position="225"/>
        <end position="249"/>
    </location>
</feature>
<keyword evidence="5" id="KW-1185">Reference proteome</keyword>
<dbReference type="Pfam" id="PF03732">
    <property type="entry name" value="Retrotrans_gag"/>
    <property type="match status" value="1"/>
</dbReference>
<feature type="compositionally biased region" description="Acidic residues" evidence="2">
    <location>
        <begin position="184"/>
        <end position="198"/>
    </location>
</feature>
<evidence type="ECO:0000259" key="3">
    <source>
        <dbReference type="PROSITE" id="PS50158"/>
    </source>
</evidence>
<dbReference type="Proteomes" id="UP000789390">
    <property type="component" value="Unassembled WGS sequence"/>
</dbReference>
<dbReference type="InterPro" id="IPR001878">
    <property type="entry name" value="Znf_CCHC"/>
</dbReference>
<feature type="compositionally biased region" description="Basic and acidic residues" evidence="2">
    <location>
        <begin position="60"/>
        <end position="89"/>
    </location>
</feature>
<feature type="compositionally biased region" description="Polar residues" evidence="2">
    <location>
        <begin position="95"/>
        <end position="112"/>
    </location>
</feature>
<feature type="domain" description="CCHC-type" evidence="3">
    <location>
        <begin position="599"/>
        <end position="614"/>
    </location>
</feature>
<sequence length="681" mass="76926">MSEQTKRTSKRVQGIAAPQNKPQPKNREQPKDQEKVQRQPRAPHKQEQAQHRPTPGRRAATTEEKPTRRGTGERRETGGTTHTGRDSGFVDRSQLENSAQEPAQPTNTQQARANRAPTIEEDDSSTQGSTQSLAWDNYDLQRRTQGRTRPQDTRNSQPTDEEEDETANRTGELGGTHSRREETDPPAEDDDDVFEQEELFSPARNDGNPIEEDKEDLFTPVRLWNQRSDQLNPERTGTNISYNQLTEVISESETENEDPTARLLDSFNSTPTRPIRPTTPHDPDGQEPNTTDEPTNDKQAKHHPNTTKQEPDDPPPQIRQATNMAAGLLKFKAPPTFSGKTGEDPADWIDRYEVLADYNRWSDDDKRLNFGIYMEGPARQWFQCLTPPTQWADTAAVAAAQGAAGTPAVVGMRSVFTKEFLQDSYAGYQENKLRNRKQGANEPAAEYYYEVMNLCRLMDPNMTEAAKIHHLYQGLKRTLVEKIWVLQPKTCAEFLATIRRHTEATDIAQNQGWAVHTLATDKEEARVAAIGREQQSNKAEEEPSLKQLFEVVQQLQGEIIAIKKRPPRRDRPDNKGPQYNTQSNQTTTPQRTADGRPICFYCKEDGHIKRYCPKKKIDDETQSNIQRNTTVALMSTSDDECDKEIPLLKIDVAQLLVENVTIGKDGAEREIEAVIDTGAAV</sequence>
<evidence type="ECO:0000313" key="4">
    <source>
        <dbReference type="EMBL" id="CAH0105933.1"/>
    </source>
</evidence>
<feature type="compositionally biased region" description="Polar residues" evidence="2">
    <location>
        <begin position="125"/>
        <end position="134"/>
    </location>
</feature>
<accession>A0A8J2RNM9</accession>
<proteinExistence type="predicted"/>
<keyword evidence="1" id="KW-0479">Metal-binding</keyword>
<evidence type="ECO:0000256" key="1">
    <source>
        <dbReference type="PROSITE-ProRule" id="PRU00047"/>
    </source>
</evidence>
<dbReference type="OrthoDB" id="10037266at2759"/>
<evidence type="ECO:0000256" key="2">
    <source>
        <dbReference type="SAM" id="MobiDB-lite"/>
    </source>
</evidence>
<dbReference type="SUPFAM" id="SSF57756">
    <property type="entry name" value="Retrovirus zinc finger-like domains"/>
    <property type="match status" value="1"/>
</dbReference>
<feature type="region of interest" description="Disordered" evidence="2">
    <location>
        <begin position="1"/>
        <end position="319"/>
    </location>
</feature>
<dbReference type="Gene3D" id="4.10.60.10">
    <property type="entry name" value="Zinc finger, CCHC-type"/>
    <property type="match status" value="1"/>
</dbReference>
<dbReference type="EMBL" id="CAKKLH010000203">
    <property type="protein sequence ID" value="CAH0105933.1"/>
    <property type="molecule type" value="Genomic_DNA"/>
</dbReference>
<dbReference type="InterPro" id="IPR005162">
    <property type="entry name" value="Retrotrans_gag_dom"/>
</dbReference>
<dbReference type="PANTHER" id="PTHR33194:SF4">
    <property type="entry name" value="CCHC-TYPE DOMAIN-CONTAINING PROTEIN"/>
    <property type="match status" value="1"/>
</dbReference>
<dbReference type="InterPro" id="IPR036875">
    <property type="entry name" value="Znf_CCHC_sf"/>
</dbReference>
<keyword evidence="1" id="KW-0862">Zinc</keyword>
<keyword evidence="1" id="KW-0863">Zinc-finger</keyword>
<evidence type="ECO:0000313" key="5">
    <source>
        <dbReference type="Proteomes" id="UP000789390"/>
    </source>
</evidence>
<organism evidence="4 5">
    <name type="scientific">Daphnia galeata</name>
    <dbReference type="NCBI Taxonomy" id="27404"/>
    <lineage>
        <taxon>Eukaryota</taxon>
        <taxon>Metazoa</taxon>
        <taxon>Ecdysozoa</taxon>
        <taxon>Arthropoda</taxon>
        <taxon>Crustacea</taxon>
        <taxon>Branchiopoda</taxon>
        <taxon>Diplostraca</taxon>
        <taxon>Cladocera</taxon>
        <taxon>Anomopoda</taxon>
        <taxon>Daphniidae</taxon>
        <taxon>Daphnia</taxon>
    </lineage>
</organism>
<dbReference type="SMART" id="SM00343">
    <property type="entry name" value="ZnF_C2HC"/>
    <property type="match status" value="1"/>
</dbReference>
<gene>
    <name evidence="4" type="ORF">DGAL_LOCUS9075</name>
</gene>
<feature type="compositionally biased region" description="Polar residues" evidence="2">
    <location>
        <begin position="577"/>
        <end position="591"/>
    </location>
</feature>
<dbReference type="AlphaFoldDB" id="A0A8J2RNM9"/>
<name>A0A8J2RNM9_9CRUS</name>